<name>A0ACB8G9K7_9SAUR</name>
<dbReference type="Proteomes" id="UP000827872">
    <property type="component" value="Linkage Group LG01"/>
</dbReference>
<proteinExistence type="predicted"/>
<accession>A0ACB8G9K7</accession>
<protein>
    <submittedName>
        <fullName evidence="1">Uncharacterized protein</fullName>
    </submittedName>
</protein>
<organism evidence="1 2">
    <name type="scientific">Sphaerodactylus townsendi</name>
    <dbReference type="NCBI Taxonomy" id="933632"/>
    <lineage>
        <taxon>Eukaryota</taxon>
        <taxon>Metazoa</taxon>
        <taxon>Chordata</taxon>
        <taxon>Craniata</taxon>
        <taxon>Vertebrata</taxon>
        <taxon>Euteleostomi</taxon>
        <taxon>Lepidosauria</taxon>
        <taxon>Squamata</taxon>
        <taxon>Bifurcata</taxon>
        <taxon>Gekkota</taxon>
        <taxon>Sphaerodactylidae</taxon>
        <taxon>Sphaerodactylus</taxon>
    </lineage>
</organism>
<sequence length="233" mass="24724">MQLFGTAPETLMMETDPATSSLDSRHDSATTLQKGSSKVSAVDGRQSTSDGSSLASLSPARPPQFLCACNSKVCCMSPNPTVCQFPIMPWGQLPASYTAGIASNGMAPLLLPLLFTVPPMSSLPSCPYSPAAYLDSAYWNMVAASRAVLLLGHTLDQKAALQTSKGMHASSFAPPTWYPLPGTSALLNTGLFQAAADGAQPQSRGQPLWLSQPYLHTRQCLPNENGFACSMWH</sequence>
<reference evidence="1" key="1">
    <citation type="submission" date="2021-08" db="EMBL/GenBank/DDBJ databases">
        <title>The first chromosome-level gecko genome reveals the dynamic sex chromosomes of Neotropical dwarf geckos (Sphaerodactylidae: Sphaerodactylus).</title>
        <authorList>
            <person name="Pinto B.J."/>
            <person name="Keating S.E."/>
            <person name="Gamble T."/>
        </authorList>
    </citation>
    <scope>NUCLEOTIDE SEQUENCE</scope>
    <source>
        <strain evidence="1">TG3544</strain>
    </source>
</reference>
<evidence type="ECO:0000313" key="2">
    <source>
        <dbReference type="Proteomes" id="UP000827872"/>
    </source>
</evidence>
<gene>
    <name evidence="1" type="ORF">K3G42_015682</name>
</gene>
<keyword evidence="2" id="KW-1185">Reference proteome</keyword>
<comment type="caution">
    <text evidence="1">The sequence shown here is derived from an EMBL/GenBank/DDBJ whole genome shotgun (WGS) entry which is preliminary data.</text>
</comment>
<evidence type="ECO:0000313" key="1">
    <source>
        <dbReference type="EMBL" id="KAH8016271.1"/>
    </source>
</evidence>
<dbReference type="EMBL" id="CM037614">
    <property type="protein sequence ID" value="KAH8016271.1"/>
    <property type="molecule type" value="Genomic_DNA"/>
</dbReference>